<reference evidence="2" key="2">
    <citation type="submission" date="2023-01" db="EMBL/GenBank/DDBJ databases">
        <title>Draft genome sequence of Agaribacter marinus strain NBRC 110023.</title>
        <authorList>
            <person name="Sun Q."/>
            <person name="Mori K."/>
        </authorList>
    </citation>
    <scope>NUCLEOTIDE SEQUENCE</scope>
    <source>
        <strain evidence="2">NBRC 110023</strain>
    </source>
</reference>
<proteinExistence type="predicted"/>
<dbReference type="InterPro" id="IPR013857">
    <property type="entry name" value="NADH-UbQ_OxRdtase-assoc_prot30"/>
</dbReference>
<dbReference type="InterPro" id="IPR008979">
    <property type="entry name" value="Galactose-bd-like_sf"/>
</dbReference>
<dbReference type="Pfam" id="PF08547">
    <property type="entry name" value="CIA30"/>
    <property type="match status" value="1"/>
</dbReference>
<evidence type="ECO:0000259" key="1">
    <source>
        <dbReference type="Pfam" id="PF08547"/>
    </source>
</evidence>
<keyword evidence="3" id="KW-1185">Reference proteome</keyword>
<comment type="caution">
    <text evidence="2">The sequence shown here is derived from an EMBL/GenBank/DDBJ whole genome shotgun (WGS) entry which is preliminary data.</text>
</comment>
<gene>
    <name evidence="2" type="ORF">GCM10007852_26120</name>
</gene>
<organism evidence="2 3">
    <name type="scientific">Agaribacter marinus</name>
    <dbReference type="NCBI Taxonomy" id="1431249"/>
    <lineage>
        <taxon>Bacteria</taxon>
        <taxon>Pseudomonadati</taxon>
        <taxon>Pseudomonadota</taxon>
        <taxon>Gammaproteobacteria</taxon>
        <taxon>Alteromonadales</taxon>
        <taxon>Alteromonadaceae</taxon>
        <taxon>Agaribacter</taxon>
    </lineage>
</organism>
<evidence type="ECO:0000313" key="3">
    <source>
        <dbReference type="Proteomes" id="UP001156601"/>
    </source>
</evidence>
<name>A0AA37WKK5_9ALTE</name>
<dbReference type="SUPFAM" id="SSF49785">
    <property type="entry name" value="Galactose-binding domain-like"/>
    <property type="match status" value="1"/>
</dbReference>
<evidence type="ECO:0000313" key="2">
    <source>
        <dbReference type="EMBL" id="GLR71704.1"/>
    </source>
</evidence>
<feature type="domain" description="NADH:ubiquinone oxidoreductase intermediate-associated protein 30" evidence="1">
    <location>
        <begin position="53"/>
        <end position="186"/>
    </location>
</feature>
<dbReference type="Proteomes" id="UP001156601">
    <property type="component" value="Unassembled WGS sequence"/>
</dbReference>
<dbReference type="EMBL" id="BSOT01000006">
    <property type="protein sequence ID" value="GLR71704.1"/>
    <property type="molecule type" value="Genomic_DNA"/>
</dbReference>
<reference evidence="2" key="1">
    <citation type="journal article" date="2014" name="Int. J. Syst. Evol. Microbiol.">
        <title>Complete genome sequence of Corynebacterium casei LMG S-19264T (=DSM 44701T), isolated from a smear-ripened cheese.</title>
        <authorList>
            <consortium name="US DOE Joint Genome Institute (JGI-PGF)"/>
            <person name="Walter F."/>
            <person name="Albersmeier A."/>
            <person name="Kalinowski J."/>
            <person name="Ruckert C."/>
        </authorList>
    </citation>
    <scope>NUCLEOTIDE SEQUENCE</scope>
    <source>
        <strain evidence="2">NBRC 110023</strain>
    </source>
</reference>
<dbReference type="AlphaFoldDB" id="A0AA37WKK5"/>
<dbReference type="RefSeq" id="WP_284218041.1">
    <property type="nucleotide sequence ID" value="NZ_BSOT01000006.1"/>
</dbReference>
<protein>
    <recommendedName>
        <fullName evidence="1">NADH:ubiquinone oxidoreductase intermediate-associated protein 30 domain-containing protein</fullName>
    </recommendedName>
</protein>
<accession>A0AA37WKK5</accession>
<sequence>MNLKSNHSIYIAKLILLTSFLVFSSISKGTPSALLIDDFSQHDNTSLGTSRIFVSDTSVGGNSTMDFHLSEGVIQVSGDIMPPRGQPGWSSMVLLLNEAEQVVNASMYKGIKLRIQINSGAVSISANSADVSNFDYHSAQVITQIDGEFHDIKIPFTSMKRMWSEQTQLNTKALNSLSIVAFGLKQTKYEFAIEEISFY</sequence>